<dbReference type="Proteomes" id="UP000006591">
    <property type="component" value="Chromosome 11"/>
</dbReference>
<dbReference type="AlphaFoldDB" id="A0A0E0IZ25"/>
<protein>
    <submittedName>
        <fullName evidence="1">Uncharacterized protein</fullName>
    </submittedName>
</protein>
<evidence type="ECO:0000313" key="1">
    <source>
        <dbReference type="EnsemblPlants" id="ONIVA11G05350.1"/>
    </source>
</evidence>
<sequence length="71" mass="8125">MVSYFHCVASLQLQSTKLCALRSFQCRRRLQVQVATFTSPSASDLHWMWRGRLVAITPGCREFAVRLHPSS</sequence>
<reference evidence="1" key="1">
    <citation type="submission" date="2015-04" db="UniProtKB">
        <authorList>
            <consortium name="EnsemblPlants"/>
        </authorList>
    </citation>
    <scope>IDENTIFICATION</scope>
    <source>
        <strain evidence="1">SL10</strain>
    </source>
</reference>
<accession>A0A0E0IZ25</accession>
<keyword evidence="2" id="KW-1185">Reference proteome</keyword>
<proteinExistence type="predicted"/>
<reference evidence="1" key="2">
    <citation type="submission" date="2018-04" db="EMBL/GenBank/DDBJ databases">
        <title>OnivRS2 (Oryza nivara Reference Sequence Version 2).</title>
        <authorList>
            <person name="Zhang J."/>
            <person name="Kudrna D."/>
            <person name="Lee S."/>
            <person name="Talag J."/>
            <person name="Rajasekar S."/>
            <person name="Welchert J."/>
            <person name="Hsing Y.-I."/>
            <person name="Wing R.A."/>
        </authorList>
    </citation>
    <scope>NUCLEOTIDE SEQUENCE [LARGE SCALE GENOMIC DNA]</scope>
    <source>
        <strain evidence="1">SL10</strain>
    </source>
</reference>
<evidence type="ECO:0000313" key="2">
    <source>
        <dbReference type="Proteomes" id="UP000006591"/>
    </source>
</evidence>
<dbReference type="HOGENOM" id="CLU_2744321_0_0_1"/>
<name>A0A0E0IZ25_ORYNI</name>
<dbReference type="Gramene" id="ONIVA11G05350.1">
    <property type="protein sequence ID" value="ONIVA11G05350.1"/>
    <property type="gene ID" value="ONIVA11G05350"/>
</dbReference>
<dbReference type="EnsemblPlants" id="ONIVA11G05350.1">
    <property type="protein sequence ID" value="ONIVA11G05350.1"/>
    <property type="gene ID" value="ONIVA11G05350"/>
</dbReference>
<organism evidence="1">
    <name type="scientific">Oryza nivara</name>
    <name type="common">Indian wild rice</name>
    <name type="synonym">Oryza sativa f. spontanea</name>
    <dbReference type="NCBI Taxonomy" id="4536"/>
    <lineage>
        <taxon>Eukaryota</taxon>
        <taxon>Viridiplantae</taxon>
        <taxon>Streptophyta</taxon>
        <taxon>Embryophyta</taxon>
        <taxon>Tracheophyta</taxon>
        <taxon>Spermatophyta</taxon>
        <taxon>Magnoliopsida</taxon>
        <taxon>Liliopsida</taxon>
        <taxon>Poales</taxon>
        <taxon>Poaceae</taxon>
        <taxon>BOP clade</taxon>
        <taxon>Oryzoideae</taxon>
        <taxon>Oryzeae</taxon>
        <taxon>Oryzinae</taxon>
        <taxon>Oryza</taxon>
    </lineage>
</organism>